<dbReference type="STRING" id="1121298.SAMN05444401_0820"/>
<evidence type="ECO:0000259" key="1">
    <source>
        <dbReference type="SMART" id="SM00871"/>
    </source>
</evidence>
<accession>A0A1M6BLF4</accession>
<dbReference type="AlphaFoldDB" id="A0A1M6BLF4"/>
<sequence length="157" mass="18317">MEIKKCIKSSFSVIGKEGSSNDGNGFVNKLWENANKHFNEVEFLAKKDEKGNVLGIWGLMSDFSRKFNPWKENFTRGLYLAGVEVMDDAQPPDTWIKWIVPPFEYLYIKVDNKYGEAFNYVLNYMDNNNIKLEGAVFDYNCPEENGQLYLFFPIRRL</sequence>
<organism evidence="2 3">
    <name type="scientific">Clostridium amylolyticum</name>
    <dbReference type="NCBI Taxonomy" id="1121298"/>
    <lineage>
        <taxon>Bacteria</taxon>
        <taxon>Bacillati</taxon>
        <taxon>Bacillota</taxon>
        <taxon>Clostridia</taxon>
        <taxon>Eubacteriales</taxon>
        <taxon>Clostridiaceae</taxon>
        <taxon>Clostridium</taxon>
    </lineage>
</organism>
<keyword evidence="3" id="KW-1185">Reference proteome</keyword>
<evidence type="ECO:0000313" key="2">
    <source>
        <dbReference type="EMBL" id="SHI49542.1"/>
    </source>
</evidence>
<dbReference type="InterPro" id="IPR011256">
    <property type="entry name" value="Reg_factor_effector_dom_sf"/>
</dbReference>
<dbReference type="InterPro" id="IPR010499">
    <property type="entry name" value="AraC_E-bd"/>
</dbReference>
<dbReference type="Gene3D" id="3.20.80.10">
    <property type="entry name" value="Regulatory factor, effector binding domain"/>
    <property type="match status" value="1"/>
</dbReference>
<dbReference type="SMART" id="SM00871">
    <property type="entry name" value="AraC_E_bind"/>
    <property type="match status" value="1"/>
</dbReference>
<gene>
    <name evidence="2" type="ORF">SAMN05444401_0820</name>
</gene>
<protein>
    <recommendedName>
        <fullName evidence="1">AraC effector-binding domain-containing protein</fullName>
    </recommendedName>
</protein>
<name>A0A1M6BLF4_9CLOT</name>
<evidence type="ECO:0000313" key="3">
    <source>
        <dbReference type="Proteomes" id="UP000184080"/>
    </source>
</evidence>
<dbReference type="RefSeq" id="WP_073003912.1">
    <property type="nucleotide sequence ID" value="NZ_FQZO01000001.1"/>
</dbReference>
<dbReference type="Proteomes" id="UP000184080">
    <property type="component" value="Unassembled WGS sequence"/>
</dbReference>
<dbReference type="OrthoDB" id="9787872at2"/>
<reference evidence="2 3" key="1">
    <citation type="submission" date="2016-11" db="EMBL/GenBank/DDBJ databases">
        <authorList>
            <person name="Jaros S."/>
            <person name="Januszkiewicz K."/>
            <person name="Wedrychowicz H."/>
        </authorList>
    </citation>
    <scope>NUCLEOTIDE SEQUENCE [LARGE SCALE GENOMIC DNA]</scope>
    <source>
        <strain evidence="2 3">DSM 21864</strain>
    </source>
</reference>
<dbReference type="EMBL" id="FQZO01000001">
    <property type="protein sequence ID" value="SHI49542.1"/>
    <property type="molecule type" value="Genomic_DNA"/>
</dbReference>
<proteinExistence type="predicted"/>
<feature type="domain" description="AraC effector-binding" evidence="1">
    <location>
        <begin position="1"/>
        <end position="155"/>
    </location>
</feature>